<feature type="compositionally biased region" description="Low complexity" evidence="1">
    <location>
        <begin position="30"/>
        <end position="62"/>
    </location>
</feature>
<proteinExistence type="predicted"/>
<feature type="chain" id="PRO_5003936446" description="P pilus assembly/Cpx signaling pathway, periplasmic inhibitor/zinc-resistance associated protein" evidence="2">
    <location>
        <begin position="29"/>
        <end position="162"/>
    </location>
</feature>
<dbReference type="KEGG" id="cmp:Cha6605_0220"/>
<dbReference type="OrthoDB" id="9843061at2"/>
<dbReference type="HOGENOM" id="CLU_1632399_0_0_3"/>
<feature type="region of interest" description="Disordered" evidence="1">
    <location>
        <begin position="28"/>
        <end position="62"/>
    </location>
</feature>
<protein>
    <recommendedName>
        <fullName evidence="5">P pilus assembly/Cpx signaling pathway, periplasmic inhibitor/zinc-resistance associated protein</fullName>
    </recommendedName>
</protein>
<evidence type="ECO:0008006" key="5">
    <source>
        <dbReference type="Google" id="ProtNLM"/>
    </source>
</evidence>
<keyword evidence="2" id="KW-0732">Signal</keyword>
<evidence type="ECO:0000313" key="3">
    <source>
        <dbReference type="EMBL" id="AFY91522.1"/>
    </source>
</evidence>
<reference evidence="3 4" key="1">
    <citation type="submission" date="2012-05" db="EMBL/GenBank/DDBJ databases">
        <title>Finished chromosome of genome of Chamaesiphon sp. PCC 6605.</title>
        <authorList>
            <consortium name="US DOE Joint Genome Institute"/>
            <person name="Gugger M."/>
            <person name="Coursin T."/>
            <person name="Rippka R."/>
            <person name="Tandeau De Marsac N."/>
            <person name="Huntemann M."/>
            <person name="Wei C.-L."/>
            <person name="Han J."/>
            <person name="Detter J.C."/>
            <person name="Han C."/>
            <person name="Tapia R."/>
            <person name="Chen A."/>
            <person name="Kyrpides N."/>
            <person name="Mavromatis K."/>
            <person name="Markowitz V."/>
            <person name="Szeto E."/>
            <person name="Ivanova N."/>
            <person name="Pagani I."/>
            <person name="Pati A."/>
            <person name="Goodwin L."/>
            <person name="Nordberg H.P."/>
            <person name="Cantor M.N."/>
            <person name="Hua S.X."/>
            <person name="Woyke T."/>
            <person name="Kerfeld C.A."/>
        </authorList>
    </citation>
    <scope>NUCLEOTIDE SEQUENCE [LARGE SCALE GENOMIC DNA]</scope>
    <source>
        <strain evidence="4">ATCC 27169 / PCC 6605</strain>
    </source>
</reference>
<evidence type="ECO:0000256" key="1">
    <source>
        <dbReference type="SAM" id="MobiDB-lite"/>
    </source>
</evidence>
<dbReference type="RefSeq" id="WP_015157717.1">
    <property type="nucleotide sequence ID" value="NC_019697.1"/>
</dbReference>
<accession>K9U8V8</accession>
<evidence type="ECO:0000256" key="2">
    <source>
        <dbReference type="SAM" id="SignalP"/>
    </source>
</evidence>
<feature type="signal peptide" evidence="2">
    <location>
        <begin position="1"/>
        <end position="28"/>
    </location>
</feature>
<evidence type="ECO:0000313" key="4">
    <source>
        <dbReference type="Proteomes" id="UP000010366"/>
    </source>
</evidence>
<dbReference type="AlphaFoldDB" id="K9U8V8"/>
<keyword evidence="4" id="KW-1185">Reference proteome</keyword>
<name>K9U8V8_CHAP6</name>
<dbReference type="Proteomes" id="UP000010366">
    <property type="component" value="Chromosome"/>
</dbReference>
<dbReference type="EMBL" id="CP003600">
    <property type="protein sequence ID" value="AFY91522.1"/>
    <property type="molecule type" value="Genomic_DNA"/>
</dbReference>
<sequence length="162" mass="17670">MKNFTLTAAFTTICSVAMVATVVNPSFAQSSTKTPATKTAPTSTTPATKTAPTSNTNNAQAQAQAQAIEQLKLTKDQQEKLVKLQQTVLQKKIAVLNPTQKQQLQVAMQQGKNPNFTFTADQQTKLKAIQAEAIAQQNSILTPEQQQKLIQINKQFSTPQQK</sequence>
<gene>
    <name evidence="3" type="ORF">Cha6605_0220</name>
</gene>
<organism evidence="3 4">
    <name type="scientific">Chamaesiphon minutus (strain ATCC 27169 / PCC 6605)</name>
    <dbReference type="NCBI Taxonomy" id="1173020"/>
    <lineage>
        <taxon>Bacteria</taxon>
        <taxon>Bacillati</taxon>
        <taxon>Cyanobacteriota</taxon>
        <taxon>Cyanophyceae</taxon>
        <taxon>Gomontiellales</taxon>
        <taxon>Chamaesiphonaceae</taxon>
        <taxon>Chamaesiphon</taxon>
    </lineage>
</organism>